<reference evidence="8" key="3">
    <citation type="journal article" date="2018" name="Vet. Microbiol.">
        <title>Molecular epidemiology of methicillin-resistant staphylococci amongst veterinary personnel, personnel-owned pets, patients and the hospital environment of two companion animal veterinary hospitals.</title>
        <authorList>
            <person name="Worthing K.A."/>
            <person name="Brown J."/>
            <person name="Gerber L."/>
            <person name="Abraham S."/>
            <person name="Trott D."/>
            <person name="Norris J.M."/>
        </authorList>
    </citation>
    <scope>NUCLEOTIDE SEQUENCE [LARGE SCALE GENOMIC DNA]</scope>
    <source>
        <strain evidence="8">ST496-2</strain>
    </source>
</reference>
<dbReference type="Proteomes" id="UP000256409">
    <property type="component" value="Unassembled WGS sequence"/>
</dbReference>
<evidence type="ECO:0000313" key="5">
    <source>
        <dbReference type="EMBL" id="REA80434.1"/>
    </source>
</evidence>
<dbReference type="Proteomes" id="UP000246800">
    <property type="component" value="Unassembled WGS sequence"/>
</dbReference>
<dbReference type="EMBL" id="AAXKXX010000002">
    <property type="protein sequence ID" value="EGQ4383970.1"/>
    <property type="molecule type" value="Genomic_DNA"/>
</dbReference>
<dbReference type="EMBL" id="QEIV01000570">
    <property type="protein sequence ID" value="PWZ98687.1"/>
    <property type="molecule type" value="Genomic_DNA"/>
</dbReference>
<evidence type="ECO:0000313" key="4">
    <source>
        <dbReference type="EMBL" id="QQM98425.1"/>
    </source>
</evidence>
<reference evidence="6 7" key="1">
    <citation type="journal article" date="2018" name="Vet. Microbiol.">
        <title>Clonal diversity and geographic distribution of methicillin-resistant Staphylococcus pseudintermedius from Australian animals: Discovery of novel sequence types.</title>
        <authorList>
            <person name="Worthing K.A."/>
            <person name="Abraham S."/>
            <person name="Coombs G.W."/>
            <person name="Pang S."/>
            <person name="Saputra S."/>
            <person name="Jordan D."/>
            <person name="Trott D.J."/>
            <person name="Norris J.M."/>
        </authorList>
    </citation>
    <scope>NUCLEOTIDE SEQUENCE [LARGE SCALE GENOMIC DNA]</scope>
    <source>
        <strain evidence="2 7">ST525 1</strain>
        <strain evidence="3 6">ST71 3</strain>
    </source>
</reference>
<reference evidence="4 9" key="5">
    <citation type="submission" date="2020-12" db="EMBL/GenBank/DDBJ databases">
        <title>Whole genome sequencing and de novo assembly of Staphylococcus pseudintermedius: a novel pangenome approach to unravel pathogenesis of canine pyoderma.</title>
        <authorList>
            <person name="Ferrer L."/>
            <person name="Perez D."/>
            <person name="Fonticoba R."/>
            <person name="Vines J."/>
            <person name="Fabregas N."/>
            <person name="Madronero S."/>
            <person name="Meroni G."/>
            <person name="Martino P."/>
            <person name="Martinez S."/>
            <person name="Cusco A."/>
            <person name="Migura L."/>
            <person name="Francino O."/>
        </authorList>
    </citation>
    <scope>NUCLEOTIDE SEQUENCE [LARGE SCALE GENOMIC DNA]</scope>
    <source>
        <strain evidence="4 9">HSP080</strain>
    </source>
</reference>
<evidence type="ECO:0000313" key="1">
    <source>
        <dbReference type="EMBL" id="EGQ4383970.1"/>
    </source>
</evidence>
<dbReference type="OMA" id="ETETYHP"/>
<evidence type="ECO:0000313" key="2">
    <source>
        <dbReference type="EMBL" id="PWZ73712.1"/>
    </source>
</evidence>
<dbReference type="AlphaFoldDB" id="A0A166RNV1"/>
<dbReference type="STRING" id="937773.SPSINT_2098"/>
<keyword evidence="10" id="KW-1185">Reference proteome</keyword>
<evidence type="ECO:0000313" key="9">
    <source>
        <dbReference type="Proteomes" id="UP000595859"/>
    </source>
</evidence>
<accession>A0A166RNV1</accession>
<reference evidence="1 10" key="4">
    <citation type="submission" date="2018-11" db="EMBL/GenBank/DDBJ databases">
        <authorList>
            <consortium name="Veterinary Laboratory Investigation and Response Network"/>
        </authorList>
    </citation>
    <scope>NUCLEOTIDE SEQUENCE [LARGE SCALE GENOMIC DNA]</scope>
    <source>
        <strain evidence="1 10">SPSE-18-VL-LA-PA-Ryan-0021</strain>
    </source>
</reference>
<dbReference type="EMBL" id="QQPC01000084">
    <property type="protein sequence ID" value="REA80434.1"/>
    <property type="molecule type" value="Genomic_DNA"/>
</dbReference>
<dbReference type="Proteomes" id="UP000246351">
    <property type="component" value="Unassembled WGS sequence"/>
</dbReference>
<organism evidence="3 6">
    <name type="scientific">Staphylococcus pseudintermedius</name>
    <dbReference type="NCBI Taxonomy" id="283734"/>
    <lineage>
        <taxon>Bacteria</taxon>
        <taxon>Bacillati</taxon>
        <taxon>Bacillota</taxon>
        <taxon>Bacilli</taxon>
        <taxon>Bacillales</taxon>
        <taxon>Staphylococcaceae</taxon>
        <taxon>Staphylococcus</taxon>
        <taxon>Staphylococcus intermedius group</taxon>
    </lineage>
</organism>
<reference evidence="5" key="2">
    <citation type="journal article" date="2018" name="Vet. Microbiol.">
        <title>Methicillin-resistant staphylococci amongst veterinary personnel, personnel-owned pets, patients and the hospital environment of two small animal veterinary hospitals.</title>
        <authorList>
            <person name="Worthing K.A."/>
            <person name="Brown J."/>
            <person name="Gerber L."/>
            <person name="Abraham S."/>
            <person name="Trott D."/>
            <person name="Norris J.M."/>
        </authorList>
    </citation>
    <scope>NUCLEOTIDE SEQUENCE</scope>
    <source>
        <strain evidence="5">ST496-2</strain>
    </source>
</reference>
<dbReference type="eggNOG" id="ENOG5033W9W">
    <property type="taxonomic scope" value="Bacteria"/>
</dbReference>
<dbReference type="RefSeq" id="WP_014613007.1">
    <property type="nucleotide sequence ID" value="NZ_AP019372.1"/>
</dbReference>
<dbReference type="Pfam" id="PF04525">
    <property type="entry name" value="LOR"/>
    <property type="match status" value="1"/>
</dbReference>
<dbReference type="Proteomes" id="UP000600220">
    <property type="component" value="Unassembled WGS sequence"/>
</dbReference>
<name>A0A166RNV1_STAPS</name>
<protein>
    <submittedName>
        <fullName evidence="3">Uncharacterized protein</fullName>
    </submittedName>
</protein>
<evidence type="ECO:0000313" key="6">
    <source>
        <dbReference type="Proteomes" id="UP000246351"/>
    </source>
</evidence>
<dbReference type="GeneID" id="93823770"/>
<dbReference type="EMBL" id="QEIT01000057">
    <property type="protein sequence ID" value="PWZ73712.1"/>
    <property type="molecule type" value="Genomic_DNA"/>
</dbReference>
<evidence type="ECO:0000313" key="10">
    <source>
        <dbReference type="Proteomes" id="UP000600220"/>
    </source>
</evidence>
<evidence type="ECO:0000313" key="8">
    <source>
        <dbReference type="Proteomes" id="UP000256409"/>
    </source>
</evidence>
<proteinExistence type="predicted"/>
<sequence length="177" mass="21464">MQKFHYKEYFWDVTKKIMTVFNDKDEPVYQLKLARGQQRFKLSLLFNYLWQEYEIEDGENRFYLSRNKGVFGWLLPTWQVYQNEQLMGRFRASSLLPLRFYYDTTEGDRFKFKFRFFTYNAEVRDESGRDVMSVAASIFKLKPEYRIEIHDGMTHPALLILLFQVGQEFISIARKSH</sequence>
<dbReference type="EMBL" id="CP066884">
    <property type="protein sequence ID" value="QQM98425.1"/>
    <property type="molecule type" value="Genomic_DNA"/>
</dbReference>
<evidence type="ECO:0000313" key="3">
    <source>
        <dbReference type="EMBL" id="PWZ98687.1"/>
    </source>
</evidence>
<dbReference type="Proteomes" id="UP000595859">
    <property type="component" value="Chromosome"/>
</dbReference>
<gene>
    <name evidence="2" type="ORF">DD902_10090</name>
    <name evidence="3" type="ORF">DD924_06750</name>
    <name evidence="5" type="ORF">DV961_11325</name>
    <name evidence="1" type="ORF">EGV54_02510</name>
    <name evidence="4" type="ORF">JGZ15_01750</name>
</gene>
<dbReference type="InterPro" id="IPR007612">
    <property type="entry name" value="LOR"/>
</dbReference>
<dbReference type="OrthoDB" id="2388743at2"/>
<evidence type="ECO:0000313" key="7">
    <source>
        <dbReference type="Proteomes" id="UP000246800"/>
    </source>
</evidence>